<accession>A0ABW6D9L3</accession>
<evidence type="ECO:0000313" key="1">
    <source>
        <dbReference type="EMBL" id="MFD3393461.1"/>
    </source>
</evidence>
<evidence type="ECO:0000313" key="2">
    <source>
        <dbReference type="Proteomes" id="UP001598138"/>
    </source>
</evidence>
<protein>
    <submittedName>
        <fullName evidence="1">DUF4249 domain-containing protein</fullName>
    </submittedName>
</protein>
<organism evidence="1 2">
    <name type="scientific">Aquirufa avitistagni</name>
    <dbReference type="NCBI Taxonomy" id="3104728"/>
    <lineage>
        <taxon>Bacteria</taxon>
        <taxon>Pseudomonadati</taxon>
        <taxon>Bacteroidota</taxon>
        <taxon>Cytophagia</taxon>
        <taxon>Cytophagales</taxon>
        <taxon>Flectobacillaceae</taxon>
        <taxon>Aquirufa</taxon>
    </lineage>
</organism>
<dbReference type="Proteomes" id="UP001598138">
    <property type="component" value="Unassembled WGS sequence"/>
</dbReference>
<comment type="caution">
    <text evidence="1">The sequence shown here is derived from an EMBL/GenBank/DDBJ whole genome shotgun (WGS) entry which is preliminary data.</text>
</comment>
<dbReference type="InterPro" id="IPR025345">
    <property type="entry name" value="DUF4249"/>
</dbReference>
<name>A0ABW6D9L3_9BACT</name>
<gene>
    <name evidence="1" type="ORF">U0R10_02395</name>
</gene>
<dbReference type="RefSeq" id="WP_377982125.1">
    <property type="nucleotide sequence ID" value="NZ_JBBKXZ010000001.1"/>
</dbReference>
<dbReference type="PROSITE" id="PS51257">
    <property type="entry name" value="PROKAR_LIPOPROTEIN"/>
    <property type="match status" value="1"/>
</dbReference>
<proteinExistence type="predicted"/>
<keyword evidence="2" id="KW-1185">Reference proteome</keyword>
<dbReference type="EMBL" id="JBBKXZ010000001">
    <property type="protein sequence ID" value="MFD3393461.1"/>
    <property type="molecule type" value="Genomic_DNA"/>
</dbReference>
<reference evidence="1 2" key="1">
    <citation type="submission" date="2024-03" db="EMBL/GenBank/DDBJ databases">
        <title>Aquirufa genome sequencing.</title>
        <authorList>
            <person name="Pitt A."/>
            <person name="Hahn M.W."/>
        </authorList>
    </citation>
    <scope>NUCLEOTIDE SEQUENCE [LARGE SCALE GENOMIC DNA]</scope>
    <source>
        <strain evidence="1 2">OSTEICH-129V</strain>
    </source>
</reference>
<dbReference type="Pfam" id="PF14054">
    <property type="entry name" value="DUF4249"/>
    <property type="match status" value="1"/>
</dbReference>
<sequence length="380" mass="43005">MPIKYIPLFFAALLFSCVQPIENFVQKDSNSYMTIEADISDDPELCKVRITGSANRILSVLAQPVTKAEVYIMDNNGVKTVFKEVVKPLGVYLPPAGFKGKVGGSYKLFVRTLVGDQYESTVETMKAVPEIENTIVRFEAFEQYAKVDPRRAGFTVYLDFKDLPTEGDYYMWNWRHYEATQFCATCTDGGRFDFVRTLDCVTPRFPSTAILNYRCDGNCWDITTNNDLNVFADVLTNGQRVVGRQVARLPFDGYGSYYFRLEQRSVTKNTYNFYQSLISSVQSSGSLFDVPAETRFSLNIKSITKPNERVLGIFNVFSVRKRIFNIDRTKNIPAGYTPITFPIPGDTYACPPGTANCQDKTPCVEGPTRTKITPEGWVFR</sequence>